<organism evidence="1 2">
    <name type="scientific">Snodgrassella alvi</name>
    <dbReference type="NCBI Taxonomy" id="1196083"/>
    <lineage>
        <taxon>Bacteria</taxon>
        <taxon>Pseudomonadati</taxon>
        <taxon>Pseudomonadota</taxon>
        <taxon>Betaproteobacteria</taxon>
        <taxon>Neisseriales</taxon>
        <taxon>Neisseriaceae</taxon>
        <taxon>Snodgrassella</taxon>
    </lineage>
</organism>
<reference evidence="1 2" key="1">
    <citation type="journal article" date="2017" name="MBio">
        <title>Type VI secretion-mediated competition in the bee gut microbiome.</title>
        <authorList>
            <person name="Steele M.I."/>
            <person name="Kwong W.K."/>
            <person name="Powell J.E."/>
            <person name="Whiteley M."/>
            <person name="Moran N.A."/>
        </authorList>
    </citation>
    <scope>NUCLEOTIDE SEQUENCE [LARGE SCALE GENOMIC DNA]</scope>
    <source>
        <strain evidence="1 2">Ruf1-X</strain>
    </source>
</reference>
<dbReference type="EMBL" id="MEIP01000027">
    <property type="protein sequence ID" value="PIT44250.1"/>
    <property type="molecule type" value="Genomic_DNA"/>
</dbReference>
<name>A0A2N9XC77_9NEIS</name>
<accession>A0A2N9XC77</accession>
<sequence>MTNNEELTLTEDDWEIERRDDGRILLFSPYKIVSGENFCLFLTVNDEEFYLTDDNYVAMTFSQRGWDIPEEVIDELNSWASAKYKYARLTSSGEIIASSGSGNRWALLIAVNEARLLATLMRVKYYIRNRKDLCRTLLQDGL</sequence>
<comment type="caution">
    <text evidence="1">The sequence shown here is derived from an EMBL/GenBank/DDBJ whole genome shotgun (WGS) entry which is preliminary data.</text>
</comment>
<evidence type="ECO:0000313" key="2">
    <source>
        <dbReference type="Proteomes" id="UP000229970"/>
    </source>
</evidence>
<protein>
    <submittedName>
        <fullName evidence="1">Uncharacterized protein</fullName>
    </submittedName>
</protein>
<gene>
    <name evidence="1" type="ORF">BHC46_10715</name>
</gene>
<dbReference type="AlphaFoldDB" id="A0A2N9XC77"/>
<dbReference type="Proteomes" id="UP000229970">
    <property type="component" value="Unassembled WGS sequence"/>
</dbReference>
<evidence type="ECO:0000313" key="1">
    <source>
        <dbReference type="EMBL" id="PIT44250.1"/>
    </source>
</evidence>
<dbReference type="RefSeq" id="WP_100139465.1">
    <property type="nucleotide sequence ID" value="NZ_MEIP01000027.1"/>
</dbReference>
<proteinExistence type="predicted"/>